<keyword evidence="2 4" id="KW-0547">Nucleotide-binding</keyword>
<feature type="domain" description="Protein kinase" evidence="6">
    <location>
        <begin position="22"/>
        <end position="284"/>
    </location>
</feature>
<dbReference type="PROSITE" id="PS50011">
    <property type="entry name" value="PROTEIN_KINASE_DOM"/>
    <property type="match status" value="1"/>
</dbReference>
<evidence type="ECO:0000256" key="2">
    <source>
        <dbReference type="ARBA" id="ARBA00022741"/>
    </source>
</evidence>
<evidence type="ECO:0000313" key="7">
    <source>
        <dbReference type="EMBL" id="KAA6385655.1"/>
    </source>
</evidence>
<comment type="similarity">
    <text evidence="5">Belongs to the protein kinase superfamily.</text>
</comment>
<sequence>MDVPPPVVTVDLSIGERIGQHYILLSQIGAGSFGAIFSVKYECDNVKKKLALKFEEGIRQFTFLHNEIVVLKSLAGIKHFAKYYQQGVHKNYRYIVMELLGPSLIEVVNRQKPYKFTLSQTLKFGIQGIESLASIHAKGFVHRDVKPGNFVIGNTVETSGIFYLIDFGLCKRLQVKNGVVIKPPQNGNFRGTMRYASIQAHKKEELGRNDDLMSLFYIMIEFYVGKLPWLDVFDRDEVLRLKENFRSSHLLINRLPKQFLEIERYITDLNYIDEPDYEKIKQMIRQIANQKKIDLDQNLEWENELGNGRKT</sequence>
<dbReference type="InterPro" id="IPR008271">
    <property type="entry name" value="Ser/Thr_kinase_AS"/>
</dbReference>
<dbReference type="SMART" id="SM00220">
    <property type="entry name" value="S_TKc"/>
    <property type="match status" value="1"/>
</dbReference>
<evidence type="ECO:0000256" key="3">
    <source>
        <dbReference type="ARBA" id="ARBA00022840"/>
    </source>
</evidence>
<dbReference type="Proteomes" id="UP000324800">
    <property type="component" value="Unassembled WGS sequence"/>
</dbReference>
<dbReference type="GO" id="GO:0004674">
    <property type="term" value="F:protein serine/threonine kinase activity"/>
    <property type="evidence" value="ECO:0007669"/>
    <property type="project" value="UniProtKB-KW"/>
</dbReference>
<proteinExistence type="inferred from homology"/>
<dbReference type="GO" id="GO:0005524">
    <property type="term" value="F:ATP binding"/>
    <property type="evidence" value="ECO:0007669"/>
    <property type="project" value="UniProtKB-UniRule"/>
</dbReference>
<evidence type="ECO:0000256" key="5">
    <source>
        <dbReference type="RuleBase" id="RU000304"/>
    </source>
</evidence>
<dbReference type="SUPFAM" id="SSF56112">
    <property type="entry name" value="Protein kinase-like (PK-like)"/>
    <property type="match status" value="1"/>
</dbReference>
<accession>A0A5J4VT68</accession>
<keyword evidence="7" id="KW-0808">Transferase</keyword>
<evidence type="ECO:0000259" key="6">
    <source>
        <dbReference type="PROSITE" id="PS50011"/>
    </source>
</evidence>
<evidence type="ECO:0000256" key="1">
    <source>
        <dbReference type="ARBA" id="ARBA00012513"/>
    </source>
</evidence>
<dbReference type="OrthoDB" id="5979581at2759"/>
<dbReference type="InterPro" id="IPR000719">
    <property type="entry name" value="Prot_kinase_dom"/>
</dbReference>
<name>A0A5J4VT68_9EUKA</name>
<dbReference type="PROSITE" id="PS00107">
    <property type="entry name" value="PROTEIN_KINASE_ATP"/>
    <property type="match status" value="1"/>
</dbReference>
<feature type="binding site" evidence="4">
    <location>
        <position position="53"/>
    </location>
    <ligand>
        <name>ATP</name>
        <dbReference type="ChEBI" id="CHEBI:30616"/>
    </ligand>
</feature>
<gene>
    <name evidence="7" type="ORF">EZS28_018817</name>
</gene>
<protein>
    <recommendedName>
        <fullName evidence="1">non-specific serine/threonine protein kinase</fullName>
        <ecNumber evidence="1">2.7.11.1</ecNumber>
    </recommendedName>
</protein>
<dbReference type="InterPro" id="IPR017441">
    <property type="entry name" value="Protein_kinase_ATP_BS"/>
</dbReference>
<dbReference type="PROSITE" id="PS00108">
    <property type="entry name" value="PROTEIN_KINASE_ST"/>
    <property type="match status" value="1"/>
</dbReference>
<organism evidence="7 8">
    <name type="scientific">Streblomastix strix</name>
    <dbReference type="NCBI Taxonomy" id="222440"/>
    <lineage>
        <taxon>Eukaryota</taxon>
        <taxon>Metamonada</taxon>
        <taxon>Preaxostyla</taxon>
        <taxon>Oxymonadida</taxon>
        <taxon>Streblomastigidae</taxon>
        <taxon>Streblomastix</taxon>
    </lineage>
</organism>
<keyword evidence="5" id="KW-0723">Serine/threonine-protein kinase</keyword>
<dbReference type="AlphaFoldDB" id="A0A5J4VT68"/>
<dbReference type="Gene3D" id="1.10.510.10">
    <property type="entry name" value="Transferase(Phosphotransferase) domain 1"/>
    <property type="match status" value="1"/>
</dbReference>
<dbReference type="EC" id="2.7.11.1" evidence="1"/>
<dbReference type="Pfam" id="PF00069">
    <property type="entry name" value="Pkinase"/>
    <property type="match status" value="1"/>
</dbReference>
<dbReference type="InterPro" id="IPR050235">
    <property type="entry name" value="CK1_Ser-Thr_kinase"/>
</dbReference>
<reference evidence="7 8" key="1">
    <citation type="submission" date="2019-03" db="EMBL/GenBank/DDBJ databases">
        <title>Single cell metagenomics reveals metabolic interactions within the superorganism composed of flagellate Streblomastix strix and complex community of Bacteroidetes bacteria on its surface.</title>
        <authorList>
            <person name="Treitli S.C."/>
            <person name="Kolisko M."/>
            <person name="Husnik F."/>
            <person name="Keeling P."/>
            <person name="Hampl V."/>
        </authorList>
    </citation>
    <scope>NUCLEOTIDE SEQUENCE [LARGE SCALE GENOMIC DNA]</scope>
    <source>
        <strain evidence="7">ST1C</strain>
    </source>
</reference>
<evidence type="ECO:0000313" key="8">
    <source>
        <dbReference type="Proteomes" id="UP000324800"/>
    </source>
</evidence>
<dbReference type="EMBL" id="SNRW01005168">
    <property type="protein sequence ID" value="KAA6385655.1"/>
    <property type="molecule type" value="Genomic_DNA"/>
</dbReference>
<evidence type="ECO:0000256" key="4">
    <source>
        <dbReference type="PROSITE-ProRule" id="PRU10141"/>
    </source>
</evidence>
<dbReference type="InterPro" id="IPR011009">
    <property type="entry name" value="Kinase-like_dom_sf"/>
</dbReference>
<keyword evidence="7" id="KW-0418">Kinase</keyword>
<keyword evidence="3 4" id="KW-0067">ATP-binding</keyword>
<comment type="caution">
    <text evidence="7">The sequence shown here is derived from an EMBL/GenBank/DDBJ whole genome shotgun (WGS) entry which is preliminary data.</text>
</comment>
<dbReference type="PANTHER" id="PTHR11909">
    <property type="entry name" value="CASEIN KINASE-RELATED"/>
    <property type="match status" value="1"/>
</dbReference>